<organism evidence="13 14">
    <name type="scientific">Catenaria anguillulae PL171</name>
    <dbReference type="NCBI Taxonomy" id="765915"/>
    <lineage>
        <taxon>Eukaryota</taxon>
        <taxon>Fungi</taxon>
        <taxon>Fungi incertae sedis</taxon>
        <taxon>Blastocladiomycota</taxon>
        <taxon>Blastocladiomycetes</taxon>
        <taxon>Blastocladiales</taxon>
        <taxon>Catenariaceae</taxon>
        <taxon>Catenaria</taxon>
    </lineage>
</organism>
<dbReference type="Proteomes" id="UP000193411">
    <property type="component" value="Unassembled WGS sequence"/>
</dbReference>
<dbReference type="Gene3D" id="1.10.3210.10">
    <property type="entry name" value="Hypothetical protein af1432"/>
    <property type="match status" value="1"/>
</dbReference>
<keyword evidence="11" id="KW-0460">Magnesium</keyword>
<evidence type="ECO:0000256" key="9">
    <source>
        <dbReference type="ARBA" id="ARBA00022723"/>
    </source>
</evidence>
<dbReference type="EMBL" id="MCFL01000003">
    <property type="protein sequence ID" value="ORZ40328.1"/>
    <property type="molecule type" value="Genomic_DNA"/>
</dbReference>
<comment type="cofactor">
    <cofactor evidence="3">
        <name>Co(2+)</name>
        <dbReference type="ChEBI" id="CHEBI:48828"/>
    </cofactor>
</comment>
<evidence type="ECO:0000256" key="11">
    <source>
        <dbReference type="ARBA" id="ARBA00022842"/>
    </source>
</evidence>
<evidence type="ECO:0000313" key="14">
    <source>
        <dbReference type="Proteomes" id="UP000193411"/>
    </source>
</evidence>
<dbReference type="GO" id="GO:0009159">
    <property type="term" value="P:deoxyribonucleoside monophosphate catabolic process"/>
    <property type="evidence" value="ECO:0007669"/>
    <property type="project" value="UniProtKB-ARBA"/>
</dbReference>
<evidence type="ECO:0000256" key="1">
    <source>
        <dbReference type="ARBA" id="ARBA00001638"/>
    </source>
</evidence>
<dbReference type="SUPFAM" id="SSF109604">
    <property type="entry name" value="HD-domain/PDEase-like"/>
    <property type="match status" value="1"/>
</dbReference>
<comment type="catalytic activity">
    <reaction evidence="1">
        <text>a 2'-deoxyribonucleoside 5'-phosphate + H2O = a 2'-deoxyribonucleoside + phosphate</text>
        <dbReference type="Rhea" id="RHEA:36167"/>
        <dbReference type="ChEBI" id="CHEBI:15377"/>
        <dbReference type="ChEBI" id="CHEBI:18274"/>
        <dbReference type="ChEBI" id="CHEBI:43474"/>
        <dbReference type="ChEBI" id="CHEBI:65317"/>
        <dbReference type="EC" id="3.1.3.89"/>
    </reaction>
</comment>
<dbReference type="AlphaFoldDB" id="A0A1Y2I0E4"/>
<keyword evidence="9" id="KW-0479">Metal-binding</keyword>
<proteinExistence type="inferred from homology"/>
<dbReference type="GO" id="GO:0046872">
    <property type="term" value="F:metal ion binding"/>
    <property type="evidence" value="ECO:0007669"/>
    <property type="project" value="UniProtKB-KW"/>
</dbReference>
<sequence>MEHNPAHIIQFLNIVSNLKSTKRTGWIRHGVPNPESIGDHMHRMSVLAMLIQDPALDRDRCIKMAIVHDIAESIAGDITPNCGVSKEEKFKLEADGIQKLCSLLAPASMAESEIRTLWHEYEACSTPEAALVKDLDKFEMIAQAYEYEKKYPDVAPLQDFFRSTKGVFQHPQVKAWVEQLYKQRKDELGFDV</sequence>
<dbReference type="SMART" id="SM00471">
    <property type="entry name" value="HDc"/>
    <property type="match status" value="1"/>
</dbReference>
<evidence type="ECO:0000256" key="5">
    <source>
        <dbReference type="ARBA" id="ARBA00004074"/>
    </source>
</evidence>
<dbReference type="EC" id="3.1.3.89" evidence="8"/>
<evidence type="ECO:0000256" key="6">
    <source>
        <dbReference type="ARBA" id="ARBA00009999"/>
    </source>
</evidence>
<dbReference type="OrthoDB" id="10254258at2759"/>
<comment type="similarity">
    <text evidence="6">Belongs to the HDDC2 family.</text>
</comment>
<comment type="caution">
    <text evidence="13">The sequence shown here is derived from an EMBL/GenBank/DDBJ whole genome shotgun (WGS) entry which is preliminary data.</text>
</comment>
<feature type="domain" description="HD/PDEase" evidence="12">
    <location>
        <begin position="33"/>
        <end position="150"/>
    </location>
</feature>
<evidence type="ECO:0000256" key="2">
    <source>
        <dbReference type="ARBA" id="ARBA00001936"/>
    </source>
</evidence>
<protein>
    <recommendedName>
        <fullName evidence="8">5'-deoxynucleotidase</fullName>
        <ecNumber evidence="8">3.1.3.89</ecNumber>
    </recommendedName>
</protein>
<dbReference type="PANTHER" id="PTHR11845">
    <property type="entry name" value="5'-DEOXYNUCLEOTIDASE HDDC2"/>
    <property type="match status" value="1"/>
</dbReference>
<dbReference type="PANTHER" id="PTHR11845:SF13">
    <property type="entry name" value="5'-DEOXYNUCLEOTIDASE HDDC2"/>
    <property type="match status" value="1"/>
</dbReference>
<accession>A0A1Y2I0E4</accession>
<evidence type="ECO:0000256" key="7">
    <source>
        <dbReference type="ARBA" id="ARBA00011738"/>
    </source>
</evidence>
<dbReference type="InterPro" id="IPR039356">
    <property type="entry name" value="YfbR/HDDC2"/>
</dbReference>
<dbReference type="STRING" id="765915.A0A1Y2I0E4"/>
<evidence type="ECO:0000256" key="4">
    <source>
        <dbReference type="ARBA" id="ARBA00001946"/>
    </source>
</evidence>
<gene>
    <name evidence="13" type="ORF">BCR44DRAFT_149729</name>
</gene>
<dbReference type="FunFam" id="1.10.3210.10:FF:000011">
    <property type="entry name" value="HD domain-containing protein 2"/>
    <property type="match status" value="1"/>
</dbReference>
<evidence type="ECO:0000256" key="3">
    <source>
        <dbReference type="ARBA" id="ARBA00001941"/>
    </source>
</evidence>
<keyword evidence="10" id="KW-0378">Hydrolase</keyword>
<keyword evidence="14" id="KW-1185">Reference proteome</keyword>
<dbReference type="InterPro" id="IPR003607">
    <property type="entry name" value="HD/PDEase_dom"/>
</dbReference>
<comment type="cofactor">
    <cofactor evidence="2">
        <name>Mn(2+)</name>
        <dbReference type="ChEBI" id="CHEBI:29035"/>
    </cofactor>
</comment>
<dbReference type="GO" id="GO:0002953">
    <property type="term" value="F:5'-deoxynucleotidase activity"/>
    <property type="evidence" value="ECO:0007669"/>
    <property type="project" value="UniProtKB-EC"/>
</dbReference>
<dbReference type="InterPro" id="IPR006674">
    <property type="entry name" value="HD_domain"/>
</dbReference>
<comment type="cofactor">
    <cofactor evidence="4">
        <name>Mg(2+)</name>
        <dbReference type="ChEBI" id="CHEBI:18420"/>
    </cofactor>
</comment>
<comment type="subunit">
    <text evidence="7">Homodimer.</text>
</comment>
<dbReference type="GO" id="GO:0005737">
    <property type="term" value="C:cytoplasm"/>
    <property type="evidence" value="ECO:0007669"/>
    <property type="project" value="TreeGrafter"/>
</dbReference>
<name>A0A1Y2I0E4_9FUNG</name>
<evidence type="ECO:0000256" key="8">
    <source>
        <dbReference type="ARBA" id="ARBA00012964"/>
    </source>
</evidence>
<evidence type="ECO:0000259" key="12">
    <source>
        <dbReference type="SMART" id="SM00471"/>
    </source>
</evidence>
<dbReference type="Pfam" id="PF13023">
    <property type="entry name" value="HD_3"/>
    <property type="match status" value="1"/>
</dbReference>
<comment type="function">
    <text evidence="5">Catalyzes the dephosphorylation of the nucleoside 5'-monophosphates deoxyadenosine monophosphate (dAMP), deoxycytidine monophosphate (dCMP), deoxyguanosine monophosphate (dGMP) and deoxythymidine monophosphate (dTMP).</text>
</comment>
<reference evidence="13 14" key="1">
    <citation type="submission" date="2016-07" db="EMBL/GenBank/DDBJ databases">
        <title>Pervasive Adenine N6-methylation of Active Genes in Fungi.</title>
        <authorList>
            <consortium name="DOE Joint Genome Institute"/>
            <person name="Mondo S.J."/>
            <person name="Dannebaum R.O."/>
            <person name="Kuo R.C."/>
            <person name="Labutti K."/>
            <person name="Haridas S."/>
            <person name="Kuo A."/>
            <person name="Salamov A."/>
            <person name="Ahrendt S.R."/>
            <person name="Lipzen A."/>
            <person name="Sullivan W."/>
            <person name="Andreopoulos W.B."/>
            <person name="Clum A."/>
            <person name="Lindquist E."/>
            <person name="Daum C."/>
            <person name="Ramamoorthy G.K."/>
            <person name="Gryganskyi A."/>
            <person name="Culley D."/>
            <person name="Magnuson J.K."/>
            <person name="James T.Y."/>
            <person name="O'Malley M.A."/>
            <person name="Stajich J.E."/>
            <person name="Spatafora J.W."/>
            <person name="Visel A."/>
            <person name="Grigoriev I.V."/>
        </authorList>
    </citation>
    <scope>NUCLEOTIDE SEQUENCE [LARGE SCALE GENOMIC DNA]</scope>
    <source>
        <strain evidence="13 14">PL171</strain>
    </source>
</reference>
<evidence type="ECO:0000256" key="10">
    <source>
        <dbReference type="ARBA" id="ARBA00022801"/>
    </source>
</evidence>
<evidence type="ECO:0000313" key="13">
    <source>
        <dbReference type="EMBL" id="ORZ40328.1"/>
    </source>
</evidence>